<dbReference type="Gene3D" id="4.10.680.10">
    <property type="entry name" value="Cdc42-like binding domain"/>
    <property type="match status" value="1"/>
</dbReference>
<proteinExistence type="predicted"/>
<reference evidence="18 19" key="1">
    <citation type="submission" date="2021-06" db="EMBL/GenBank/DDBJ databases">
        <authorList>
            <person name="Palmer J.M."/>
        </authorList>
    </citation>
    <scope>NUCLEOTIDE SEQUENCE [LARGE SCALE GENOMIC DNA]</scope>
    <source>
        <strain evidence="18 19">CL_MEX2019</strain>
        <tissue evidence="18">Muscle</tissue>
    </source>
</reference>
<accession>A0ABU7DDY7</accession>
<evidence type="ECO:0000313" key="19">
    <source>
        <dbReference type="Proteomes" id="UP001352852"/>
    </source>
</evidence>
<dbReference type="InterPro" id="IPR037085">
    <property type="entry name" value="Cdc42-bd-like_dom_sf"/>
</dbReference>
<keyword evidence="15" id="KW-0812">Transmembrane</keyword>
<sequence length="802" mass="90830">MSFIQGAVAQVRKLRKGCGQLRNRGEVEEVAENKQSRRVGDGGLILLVIFLFFFTVRQGQVMLMDQDTQWLYQLLAEVQLEKFYLRVRDGLNITRVEHFNYVKECDLEHIGISKPAQRRLWEALKRYKTASRSRPWMPKVLSNRAPEVGEQSATGGPVQSPESVGRTPPRLIQDSELFLGEKLGSGSFGVVKRGEWRTPTGRVLPVAVKSLRSSMSRQTNTLTDFLQEVTTMQSLDHPNIIRLYGVVLTQPLKMVTELAPLGSLYDTLRGRQYEYPLLRLWLFAAQIVAGMDYLETRRFIHRDLAARNVLLSSKEVVKIGDFGLMRGLSQERDHYIMGAHRRIPFAWCAPESLRIGSFSHASDVWMFGVTMWEMFTYCEEPWFGLSGRQILCRVEQDGERLEKPPDCPQELYAVMRKCWAINPNDRPNFAALTTMLAETKPAEVQATREFAEPRKLPLAPNDIVTLIDHGLEMTEWRGQNQTTLAIGWFPASLTVPATTSSSTVPNPAAGAPFISRPLKGSLQHTGHGDVHPDRSWGTPERLEDNSSWRPPPGREREGSNLQKMAGLSQSLESVLSGPRPRAQTVGAFRVDQHGRLVPPAIIAQSVKAQQDHRRFSEAPPPRPPTPILKPLNMKAQRKPILQPPPGSLWPPQMVLSPPAQQTQPPPQVPQQAMMGSNLVKMAKMTRSTPQLDEDQREKSSYAQNTKENLVAQVMEAVHGVTTEEVQSALHCNDWNPLRAEQQLKIDQLYLLSLCSIEDCVRILTRHNWNLQLSSRYLIRMFREERVGPSERDRPQISAERRV</sequence>
<evidence type="ECO:0000256" key="4">
    <source>
        <dbReference type="ARBA" id="ARBA00022490"/>
    </source>
</evidence>
<keyword evidence="3 12" id="KW-0728">SH3 domain</keyword>
<dbReference type="Pfam" id="PF09027">
    <property type="entry name" value="GTPase_binding"/>
    <property type="match status" value="1"/>
</dbReference>
<evidence type="ECO:0000256" key="12">
    <source>
        <dbReference type="PROSITE-ProRule" id="PRU00192"/>
    </source>
</evidence>
<dbReference type="InterPro" id="IPR017441">
    <property type="entry name" value="Protein_kinase_ATP_BS"/>
</dbReference>
<dbReference type="CDD" id="cd05040">
    <property type="entry name" value="PTKc_Ack_like"/>
    <property type="match status" value="1"/>
</dbReference>
<keyword evidence="5" id="KW-0808">Transferase</keyword>
<dbReference type="CDD" id="cd09539">
    <property type="entry name" value="SAM_TNK-like"/>
    <property type="match status" value="1"/>
</dbReference>
<dbReference type="InterPro" id="IPR008266">
    <property type="entry name" value="Tyr_kinase_AS"/>
</dbReference>
<feature type="compositionally biased region" description="Basic and acidic residues" evidence="14">
    <location>
        <begin position="526"/>
        <end position="558"/>
    </location>
</feature>
<evidence type="ECO:0000256" key="11">
    <source>
        <dbReference type="ARBA" id="ARBA00047899"/>
    </source>
</evidence>
<name>A0ABU7DDY7_9TELE</name>
<protein>
    <recommendedName>
        <fullName evidence="2">non-specific protein-tyrosine kinase</fullName>
        <ecNumber evidence="2">2.7.10.2</ecNumber>
    </recommendedName>
</protein>
<evidence type="ECO:0000256" key="8">
    <source>
        <dbReference type="ARBA" id="ARBA00022777"/>
    </source>
</evidence>
<keyword evidence="6" id="KW-0449">Lipoprotein</keyword>
<comment type="caution">
    <text evidence="18">The sequence shown here is derived from an EMBL/GenBank/DDBJ whole genome shotgun (WGS) entry which is preliminary data.</text>
</comment>
<keyword evidence="9 13" id="KW-0067">ATP-binding</keyword>
<feature type="region of interest" description="Disordered" evidence="14">
    <location>
        <begin position="145"/>
        <end position="167"/>
    </location>
</feature>
<dbReference type="EC" id="2.7.10.2" evidence="2"/>
<evidence type="ECO:0000256" key="7">
    <source>
        <dbReference type="ARBA" id="ARBA00022741"/>
    </source>
</evidence>
<evidence type="ECO:0000313" key="18">
    <source>
        <dbReference type="EMBL" id="MED6273116.1"/>
    </source>
</evidence>
<evidence type="ECO:0000259" key="17">
    <source>
        <dbReference type="PROSITE" id="PS50011"/>
    </source>
</evidence>
<keyword evidence="4" id="KW-0963">Cytoplasm</keyword>
<dbReference type="InterPro" id="IPR000719">
    <property type="entry name" value="Prot_kinase_dom"/>
</dbReference>
<dbReference type="InterPro" id="IPR001452">
    <property type="entry name" value="SH3_domain"/>
</dbReference>
<dbReference type="PANTHER" id="PTHR24418">
    <property type="entry name" value="TYROSINE-PROTEIN KINASE"/>
    <property type="match status" value="1"/>
</dbReference>
<feature type="domain" description="Protein kinase" evidence="17">
    <location>
        <begin position="177"/>
        <end position="436"/>
    </location>
</feature>
<gene>
    <name evidence="18" type="ORF">CHARACLAT_003383</name>
</gene>
<comment type="subcellular location">
    <subcellularLocation>
        <location evidence="1">Cytoplasm</location>
    </subcellularLocation>
</comment>
<keyword evidence="19" id="KW-1185">Reference proteome</keyword>
<feature type="transmembrane region" description="Helical" evidence="15">
    <location>
        <begin position="39"/>
        <end position="56"/>
    </location>
</feature>
<dbReference type="InterPro" id="IPR055175">
    <property type="entry name" value="ACK/TNK-like_SAM"/>
</dbReference>
<dbReference type="Pfam" id="PF22931">
    <property type="entry name" value="SAM_TNK"/>
    <property type="match status" value="1"/>
</dbReference>
<dbReference type="EMBL" id="JAHUTJ010024738">
    <property type="protein sequence ID" value="MED6273116.1"/>
    <property type="molecule type" value="Genomic_DNA"/>
</dbReference>
<keyword evidence="15" id="KW-0472">Membrane</keyword>
<evidence type="ECO:0000256" key="3">
    <source>
        <dbReference type="ARBA" id="ARBA00022443"/>
    </source>
</evidence>
<feature type="compositionally biased region" description="Low complexity" evidence="14">
    <location>
        <begin position="497"/>
        <end position="509"/>
    </location>
</feature>
<feature type="binding site" evidence="13">
    <location>
        <position position="209"/>
    </location>
    <ligand>
        <name>ATP</name>
        <dbReference type="ChEBI" id="CHEBI:30616"/>
    </ligand>
</feature>
<evidence type="ECO:0000256" key="5">
    <source>
        <dbReference type="ARBA" id="ARBA00022679"/>
    </source>
</evidence>
<feature type="compositionally biased region" description="Polar residues" evidence="14">
    <location>
        <begin position="559"/>
        <end position="570"/>
    </location>
</feature>
<dbReference type="PRINTS" id="PR00109">
    <property type="entry name" value="TYRKINASE"/>
</dbReference>
<feature type="domain" description="SH3" evidence="16">
    <location>
        <begin position="439"/>
        <end position="499"/>
    </location>
</feature>
<dbReference type="PROSITE" id="PS50002">
    <property type="entry name" value="SH3"/>
    <property type="match status" value="1"/>
</dbReference>
<keyword evidence="7 13" id="KW-0547">Nucleotide-binding</keyword>
<feature type="region of interest" description="Disordered" evidence="14">
    <location>
        <begin position="611"/>
        <end position="630"/>
    </location>
</feature>
<dbReference type="SUPFAM" id="SSF56112">
    <property type="entry name" value="Protein kinase-like (PK-like)"/>
    <property type="match status" value="1"/>
</dbReference>
<comment type="catalytic activity">
    <reaction evidence="11">
        <text>L-threonyl-[protein] + ATP = O-phospho-L-threonyl-[protein] + ADP + H(+)</text>
        <dbReference type="Rhea" id="RHEA:46608"/>
        <dbReference type="Rhea" id="RHEA-COMP:11060"/>
        <dbReference type="Rhea" id="RHEA-COMP:11605"/>
        <dbReference type="ChEBI" id="CHEBI:15378"/>
        <dbReference type="ChEBI" id="CHEBI:30013"/>
        <dbReference type="ChEBI" id="CHEBI:30616"/>
        <dbReference type="ChEBI" id="CHEBI:61977"/>
        <dbReference type="ChEBI" id="CHEBI:456216"/>
        <dbReference type="EC" id="2.7.11.1"/>
    </reaction>
</comment>
<dbReference type="InterPro" id="IPR050198">
    <property type="entry name" value="Non-receptor_tyrosine_kinases"/>
</dbReference>
<dbReference type="PROSITE" id="PS00107">
    <property type="entry name" value="PROTEIN_KINASE_ATP"/>
    <property type="match status" value="1"/>
</dbReference>
<evidence type="ECO:0000256" key="9">
    <source>
        <dbReference type="ARBA" id="ARBA00022840"/>
    </source>
</evidence>
<dbReference type="InterPro" id="IPR011009">
    <property type="entry name" value="Kinase-like_dom_sf"/>
</dbReference>
<dbReference type="Gene3D" id="1.10.510.10">
    <property type="entry name" value="Transferase(Phosphotransferase) domain 1"/>
    <property type="match status" value="1"/>
</dbReference>
<evidence type="ECO:0000259" key="16">
    <source>
        <dbReference type="PROSITE" id="PS50002"/>
    </source>
</evidence>
<dbReference type="InterPro" id="IPR020635">
    <property type="entry name" value="Tyr_kinase_cat_dom"/>
</dbReference>
<dbReference type="PROSITE" id="PS50011">
    <property type="entry name" value="PROTEIN_KINASE_DOM"/>
    <property type="match status" value="1"/>
</dbReference>
<keyword evidence="15" id="KW-1133">Transmembrane helix</keyword>
<dbReference type="Proteomes" id="UP001352852">
    <property type="component" value="Unassembled WGS sequence"/>
</dbReference>
<dbReference type="InterPro" id="IPR015116">
    <property type="entry name" value="Cdc42-bd-like"/>
</dbReference>
<feature type="region of interest" description="Disordered" evidence="14">
    <location>
        <begin position="497"/>
        <end position="570"/>
    </location>
</feature>
<keyword evidence="10" id="KW-0829">Tyrosine-protein kinase</keyword>
<evidence type="ECO:0000256" key="10">
    <source>
        <dbReference type="ARBA" id="ARBA00023137"/>
    </source>
</evidence>
<evidence type="ECO:0000256" key="14">
    <source>
        <dbReference type="SAM" id="MobiDB-lite"/>
    </source>
</evidence>
<dbReference type="InterPro" id="IPR001245">
    <property type="entry name" value="Ser-Thr/Tyr_kinase_cat_dom"/>
</dbReference>
<organism evidence="18 19">
    <name type="scientific">Characodon lateralis</name>
    <dbReference type="NCBI Taxonomy" id="208331"/>
    <lineage>
        <taxon>Eukaryota</taxon>
        <taxon>Metazoa</taxon>
        <taxon>Chordata</taxon>
        <taxon>Craniata</taxon>
        <taxon>Vertebrata</taxon>
        <taxon>Euteleostomi</taxon>
        <taxon>Actinopterygii</taxon>
        <taxon>Neopterygii</taxon>
        <taxon>Teleostei</taxon>
        <taxon>Neoteleostei</taxon>
        <taxon>Acanthomorphata</taxon>
        <taxon>Ovalentaria</taxon>
        <taxon>Atherinomorphae</taxon>
        <taxon>Cyprinodontiformes</taxon>
        <taxon>Goodeidae</taxon>
        <taxon>Characodon</taxon>
    </lineage>
</organism>
<dbReference type="PROSITE" id="PS00109">
    <property type="entry name" value="PROTEIN_KINASE_TYR"/>
    <property type="match status" value="1"/>
</dbReference>
<dbReference type="Gene3D" id="3.30.200.20">
    <property type="entry name" value="Phosphorylase Kinase, domain 1"/>
    <property type="match status" value="1"/>
</dbReference>
<keyword evidence="8" id="KW-0418">Kinase</keyword>
<evidence type="ECO:0000256" key="2">
    <source>
        <dbReference type="ARBA" id="ARBA00011903"/>
    </source>
</evidence>
<feature type="compositionally biased region" description="Pro residues" evidence="14">
    <location>
        <begin position="618"/>
        <end position="627"/>
    </location>
</feature>
<evidence type="ECO:0000256" key="6">
    <source>
        <dbReference type="ARBA" id="ARBA00022707"/>
    </source>
</evidence>
<keyword evidence="6" id="KW-0519">Myristate</keyword>
<dbReference type="Pfam" id="PF07714">
    <property type="entry name" value="PK_Tyr_Ser-Thr"/>
    <property type="match status" value="1"/>
</dbReference>
<dbReference type="SMART" id="SM00219">
    <property type="entry name" value="TyrKc"/>
    <property type="match status" value="1"/>
</dbReference>
<evidence type="ECO:0000256" key="13">
    <source>
        <dbReference type="PROSITE-ProRule" id="PRU10141"/>
    </source>
</evidence>
<evidence type="ECO:0000256" key="15">
    <source>
        <dbReference type="SAM" id="Phobius"/>
    </source>
</evidence>
<evidence type="ECO:0000256" key="1">
    <source>
        <dbReference type="ARBA" id="ARBA00004496"/>
    </source>
</evidence>
<dbReference type="InterPro" id="IPR049587">
    <property type="entry name" value="TNK-like_SAM"/>
</dbReference>